<dbReference type="Pfam" id="PF02826">
    <property type="entry name" value="2-Hacid_dh_C"/>
    <property type="match status" value="1"/>
</dbReference>
<sequence>MSQLTVMLTNPIHPKALAMLDARHRVVTSPDTSADTLRKVAQEADAILVRTLLPGDILDHAPRVRTMVRHGVGLDFIPVDEATKRGVPVANVPGANTLAVVEHVLGLMLLMARQYHRLDQLTRQGDWECRNRLTSFELKGETLGILGMGRIGCGLATLCNHGLGMKVLGYDPFAKDMPEGVRPASVEEIFQQSRFVSLHVPLTADTKNLVDNRLLATMRPEAYLINACRGAVVVEEDLIQALNDKIIAGAALDVFNQEPLPSDHPFMKIPNLVITPHSAALTDGSIVRMGTESVAELLSILDLQKPVNLVNPDAWPAYVAKYGK</sequence>
<keyword evidence="2 4" id="KW-0560">Oxidoreductase</keyword>
<evidence type="ECO:0000313" key="8">
    <source>
        <dbReference type="Proteomes" id="UP001366166"/>
    </source>
</evidence>
<dbReference type="GO" id="GO:0051287">
    <property type="term" value="F:NAD binding"/>
    <property type="evidence" value="ECO:0007669"/>
    <property type="project" value="InterPro"/>
</dbReference>
<dbReference type="PANTHER" id="PTHR43761:SF1">
    <property type="entry name" value="D-ISOMER SPECIFIC 2-HYDROXYACID DEHYDROGENASE CATALYTIC DOMAIN-CONTAINING PROTEIN-RELATED"/>
    <property type="match status" value="1"/>
</dbReference>
<protein>
    <submittedName>
        <fullName evidence="7">Dehydrogenase</fullName>
    </submittedName>
</protein>
<dbReference type="InterPro" id="IPR006139">
    <property type="entry name" value="D-isomer_2_OHA_DH_cat_dom"/>
</dbReference>
<dbReference type="RefSeq" id="WP_338604610.1">
    <property type="nucleotide sequence ID" value="NZ_AP028679.1"/>
</dbReference>
<dbReference type="InterPro" id="IPR006140">
    <property type="entry name" value="D-isomer_DH_NAD-bd"/>
</dbReference>
<dbReference type="GO" id="GO:0016616">
    <property type="term" value="F:oxidoreductase activity, acting on the CH-OH group of donors, NAD or NADP as acceptor"/>
    <property type="evidence" value="ECO:0007669"/>
    <property type="project" value="InterPro"/>
</dbReference>
<keyword evidence="3" id="KW-0520">NAD</keyword>
<feature type="domain" description="D-isomer specific 2-hydroxyacid dehydrogenase NAD-binding" evidence="6">
    <location>
        <begin position="105"/>
        <end position="279"/>
    </location>
</feature>
<dbReference type="Proteomes" id="UP001366166">
    <property type="component" value="Chromosome"/>
</dbReference>
<reference evidence="8" key="1">
    <citation type="journal article" date="2023" name="Arch. Microbiol.">
        <title>Desulfoferula mesophilus gen. nov. sp. nov., a mesophilic sulfate-reducing bacterium isolated from a brackish lake sediment.</title>
        <authorList>
            <person name="Watanabe T."/>
            <person name="Yabe T."/>
            <person name="Tsuji J.M."/>
            <person name="Fukui M."/>
        </authorList>
    </citation>
    <scope>NUCLEOTIDE SEQUENCE [LARGE SCALE GENOMIC DNA]</scope>
    <source>
        <strain evidence="8">12FAK</strain>
    </source>
</reference>
<comment type="similarity">
    <text evidence="1 4">Belongs to the D-isomer specific 2-hydroxyacid dehydrogenase family.</text>
</comment>
<dbReference type="Gene3D" id="3.40.50.720">
    <property type="entry name" value="NAD(P)-binding Rossmann-like Domain"/>
    <property type="match status" value="2"/>
</dbReference>
<dbReference type="SUPFAM" id="SSF52283">
    <property type="entry name" value="Formate/glycerate dehydrogenase catalytic domain-like"/>
    <property type="match status" value="1"/>
</dbReference>
<dbReference type="PANTHER" id="PTHR43761">
    <property type="entry name" value="D-ISOMER SPECIFIC 2-HYDROXYACID DEHYDROGENASE FAMILY PROTEIN (AFU_ORTHOLOGUE AFUA_1G13630)"/>
    <property type="match status" value="1"/>
</dbReference>
<dbReference type="InterPro" id="IPR036291">
    <property type="entry name" value="NAD(P)-bd_dom_sf"/>
</dbReference>
<accession>A0AAU9E9C5</accession>
<evidence type="ECO:0000256" key="4">
    <source>
        <dbReference type="RuleBase" id="RU003719"/>
    </source>
</evidence>
<feature type="domain" description="D-isomer specific 2-hydroxyacid dehydrogenase catalytic" evidence="5">
    <location>
        <begin position="6"/>
        <end position="311"/>
    </location>
</feature>
<dbReference type="EMBL" id="AP028679">
    <property type="protein sequence ID" value="BEQ13192.1"/>
    <property type="molecule type" value="Genomic_DNA"/>
</dbReference>
<gene>
    <name evidence="7" type="ORF">FAK_02580</name>
</gene>
<name>A0AAU9E9C5_9BACT</name>
<dbReference type="InterPro" id="IPR029753">
    <property type="entry name" value="D-isomer_DH_CS"/>
</dbReference>
<dbReference type="CDD" id="cd12173">
    <property type="entry name" value="PGDH_4"/>
    <property type="match status" value="1"/>
</dbReference>
<evidence type="ECO:0000256" key="2">
    <source>
        <dbReference type="ARBA" id="ARBA00023002"/>
    </source>
</evidence>
<dbReference type="InterPro" id="IPR029752">
    <property type="entry name" value="D-isomer_DH_CS1"/>
</dbReference>
<dbReference type="Pfam" id="PF00389">
    <property type="entry name" value="2-Hacid_dh"/>
    <property type="match status" value="1"/>
</dbReference>
<evidence type="ECO:0000259" key="5">
    <source>
        <dbReference type="Pfam" id="PF00389"/>
    </source>
</evidence>
<dbReference type="PROSITE" id="PS00065">
    <property type="entry name" value="D_2_HYDROXYACID_DH_1"/>
    <property type="match status" value="1"/>
</dbReference>
<evidence type="ECO:0000256" key="1">
    <source>
        <dbReference type="ARBA" id="ARBA00005854"/>
    </source>
</evidence>
<dbReference type="AlphaFoldDB" id="A0AAU9E9C5"/>
<evidence type="ECO:0000313" key="7">
    <source>
        <dbReference type="EMBL" id="BEQ13192.1"/>
    </source>
</evidence>
<evidence type="ECO:0000256" key="3">
    <source>
        <dbReference type="ARBA" id="ARBA00023027"/>
    </source>
</evidence>
<dbReference type="SUPFAM" id="SSF51735">
    <property type="entry name" value="NAD(P)-binding Rossmann-fold domains"/>
    <property type="match status" value="1"/>
</dbReference>
<organism evidence="7 8">
    <name type="scientific">Desulfoferula mesophila</name>
    <dbReference type="NCBI Taxonomy" id="3058419"/>
    <lineage>
        <taxon>Bacteria</taxon>
        <taxon>Pseudomonadati</taxon>
        <taxon>Thermodesulfobacteriota</taxon>
        <taxon>Desulfarculia</taxon>
        <taxon>Desulfarculales</taxon>
        <taxon>Desulfarculaceae</taxon>
        <taxon>Desulfoferula</taxon>
    </lineage>
</organism>
<keyword evidence="8" id="KW-1185">Reference proteome</keyword>
<dbReference type="PROSITE" id="PS00670">
    <property type="entry name" value="D_2_HYDROXYACID_DH_2"/>
    <property type="match status" value="1"/>
</dbReference>
<proteinExistence type="inferred from homology"/>
<dbReference type="FunFam" id="3.40.50.720:FF:000203">
    <property type="entry name" value="D-3-phosphoglycerate dehydrogenase (SerA)"/>
    <property type="match status" value="1"/>
</dbReference>
<evidence type="ECO:0000259" key="6">
    <source>
        <dbReference type="Pfam" id="PF02826"/>
    </source>
</evidence>
<dbReference type="KEGG" id="dmp:FAK_02580"/>
<dbReference type="InterPro" id="IPR050418">
    <property type="entry name" value="D-iso_2-hydroxyacid_DH_PdxB"/>
</dbReference>